<name>A0ABQ7TVR2_SOLTU</name>
<organism evidence="1 2">
    <name type="scientific">Solanum tuberosum</name>
    <name type="common">Potato</name>
    <dbReference type="NCBI Taxonomy" id="4113"/>
    <lineage>
        <taxon>Eukaryota</taxon>
        <taxon>Viridiplantae</taxon>
        <taxon>Streptophyta</taxon>
        <taxon>Embryophyta</taxon>
        <taxon>Tracheophyta</taxon>
        <taxon>Spermatophyta</taxon>
        <taxon>Magnoliopsida</taxon>
        <taxon>eudicotyledons</taxon>
        <taxon>Gunneridae</taxon>
        <taxon>Pentapetalae</taxon>
        <taxon>asterids</taxon>
        <taxon>lamiids</taxon>
        <taxon>Solanales</taxon>
        <taxon>Solanaceae</taxon>
        <taxon>Solanoideae</taxon>
        <taxon>Solaneae</taxon>
        <taxon>Solanum</taxon>
    </lineage>
</organism>
<accession>A0ABQ7TVR2</accession>
<dbReference type="EMBL" id="JAIVGD010000028">
    <property type="protein sequence ID" value="KAH0737510.1"/>
    <property type="molecule type" value="Genomic_DNA"/>
</dbReference>
<dbReference type="PANTHER" id="PTHR34222">
    <property type="entry name" value="GAG_PRE-INTEGRS DOMAIN-CONTAINING PROTEIN"/>
    <property type="match status" value="1"/>
</dbReference>
<sequence>MIDFFQGSLNIAAYYTKIKGLWDELDTLNTKAICSCTCDCGGKEKMVKAQQDERFIQFLMGLSEAYAAVRSNILMISPLPSVNLAYSLLIQDEKQRERYVSSYLHEIILLIWWLMEVDHRSILGMGTRCKHLNTSLRKFTKTKRDPNTIRSNVVVPSELPCFPSSLPNFVGNTGSQLTQEHVSQLIHLLNQAKVTQPDADLANQSAIAAYVGPFIEEASGSW</sequence>
<dbReference type="PANTHER" id="PTHR34222:SF33">
    <property type="entry name" value="RETROTRANSPOSON GAG DOMAIN-CONTAINING PROTEIN"/>
    <property type="match status" value="1"/>
</dbReference>
<gene>
    <name evidence="1" type="ORF">KY290_036215</name>
</gene>
<protein>
    <submittedName>
        <fullName evidence="1">Uncharacterized protein</fullName>
    </submittedName>
</protein>
<proteinExistence type="predicted"/>
<reference evidence="1 2" key="1">
    <citation type="journal article" date="2021" name="bioRxiv">
        <title>Chromosome-scale and haplotype-resolved genome assembly of a tetraploid potato cultivar.</title>
        <authorList>
            <person name="Sun H."/>
            <person name="Jiao W.-B."/>
            <person name="Krause K."/>
            <person name="Campoy J.A."/>
            <person name="Goel M."/>
            <person name="Folz-Donahue K."/>
            <person name="Kukat C."/>
            <person name="Huettel B."/>
            <person name="Schneeberger K."/>
        </authorList>
    </citation>
    <scope>NUCLEOTIDE SEQUENCE [LARGE SCALE GENOMIC DNA]</scope>
    <source>
        <strain evidence="1">SolTubOtavaFocal</strain>
        <tissue evidence="1">Leaves</tissue>
    </source>
</reference>
<evidence type="ECO:0000313" key="2">
    <source>
        <dbReference type="Proteomes" id="UP000826656"/>
    </source>
</evidence>
<evidence type="ECO:0000313" key="1">
    <source>
        <dbReference type="EMBL" id="KAH0737510.1"/>
    </source>
</evidence>
<dbReference type="Proteomes" id="UP000826656">
    <property type="component" value="Unassembled WGS sequence"/>
</dbReference>
<comment type="caution">
    <text evidence="1">The sequence shown here is derived from an EMBL/GenBank/DDBJ whole genome shotgun (WGS) entry which is preliminary data.</text>
</comment>
<keyword evidence="2" id="KW-1185">Reference proteome</keyword>